<dbReference type="AlphaFoldDB" id="A0A2S9WTP6"/>
<feature type="transmembrane region" description="Helical" evidence="1">
    <location>
        <begin position="12"/>
        <end position="33"/>
    </location>
</feature>
<dbReference type="RefSeq" id="WP_105982631.1">
    <property type="nucleotide sequence ID" value="NZ_MQUC01000003.1"/>
</dbReference>
<dbReference type="InterPro" id="IPR009597">
    <property type="entry name" value="DUF1206"/>
</dbReference>
<keyword evidence="4" id="KW-1185">Reference proteome</keyword>
<evidence type="ECO:0000313" key="4">
    <source>
        <dbReference type="Proteomes" id="UP000239532"/>
    </source>
</evidence>
<gene>
    <name evidence="3" type="ORF">BST86_06885</name>
</gene>
<feature type="domain" description="DUF1206" evidence="2">
    <location>
        <begin position="189"/>
        <end position="257"/>
    </location>
</feature>
<sequence>MSSSKKETFARIGIATKGIIYTILGGLTAYAAFNSRKNLTSSDGALEYIASQSFGKILLIITIIGIAGYVFWRLYLVIKNPDGNSDSEAKSTVKRIGYFLSAVSYALLAYTAIEIILNSSQGGSGKQGWLSMTLDQSWGSILVYLIAFILFGKAIYELYRAYSDKFKKRIQNAELDHKAQSFLINAGKAGFTARAIVFGIIAFLFFKAASQSDAQMAGGTKQAFSFLQEQGGLILLGIVAFGLALYGIYLLASSRYRNIPIQ</sequence>
<reference evidence="3 4" key="1">
    <citation type="submission" date="2016-11" db="EMBL/GenBank/DDBJ databases">
        <title>Trade-off between light-utilization and light-protection in marine flavobacteria.</title>
        <authorList>
            <person name="Kumagai Y."/>
        </authorList>
    </citation>
    <scope>NUCLEOTIDE SEQUENCE [LARGE SCALE GENOMIC DNA]</scope>
    <source>
        <strain evidence="3 4">JCM 17109</strain>
    </source>
</reference>
<organism evidence="3 4">
    <name type="scientific">Nonlabens agnitus</name>
    <dbReference type="NCBI Taxonomy" id="870484"/>
    <lineage>
        <taxon>Bacteria</taxon>
        <taxon>Pseudomonadati</taxon>
        <taxon>Bacteroidota</taxon>
        <taxon>Flavobacteriia</taxon>
        <taxon>Flavobacteriales</taxon>
        <taxon>Flavobacteriaceae</taxon>
        <taxon>Nonlabens</taxon>
    </lineage>
</organism>
<dbReference type="Proteomes" id="UP000239532">
    <property type="component" value="Unassembled WGS sequence"/>
</dbReference>
<dbReference type="EMBL" id="MQUC01000003">
    <property type="protein sequence ID" value="PRP66847.1"/>
    <property type="molecule type" value="Genomic_DNA"/>
</dbReference>
<feature type="domain" description="DUF1206" evidence="2">
    <location>
        <begin position="12"/>
        <end position="76"/>
    </location>
</feature>
<evidence type="ECO:0000259" key="2">
    <source>
        <dbReference type="Pfam" id="PF06724"/>
    </source>
</evidence>
<evidence type="ECO:0000313" key="3">
    <source>
        <dbReference type="EMBL" id="PRP66847.1"/>
    </source>
</evidence>
<feature type="transmembrane region" description="Helical" evidence="1">
    <location>
        <begin position="230"/>
        <end position="252"/>
    </location>
</feature>
<feature type="transmembrane region" description="Helical" evidence="1">
    <location>
        <begin position="96"/>
        <end position="117"/>
    </location>
</feature>
<keyword evidence="1" id="KW-1133">Transmembrane helix</keyword>
<feature type="transmembrane region" description="Helical" evidence="1">
    <location>
        <begin position="137"/>
        <end position="159"/>
    </location>
</feature>
<dbReference type="Pfam" id="PF06724">
    <property type="entry name" value="DUF1206"/>
    <property type="match status" value="3"/>
</dbReference>
<proteinExistence type="predicted"/>
<evidence type="ECO:0000256" key="1">
    <source>
        <dbReference type="SAM" id="Phobius"/>
    </source>
</evidence>
<keyword evidence="1" id="KW-0812">Transmembrane</keyword>
<feature type="domain" description="DUF1206" evidence="2">
    <location>
        <begin position="96"/>
        <end position="163"/>
    </location>
</feature>
<protein>
    <recommendedName>
        <fullName evidence="2">DUF1206 domain-containing protein</fullName>
    </recommendedName>
</protein>
<comment type="caution">
    <text evidence="3">The sequence shown here is derived from an EMBL/GenBank/DDBJ whole genome shotgun (WGS) entry which is preliminary data.</text>
</comment>
<accession>A0A2S9WTP6</accession>
<feature type="transmembrane region" description="Helical" evidence="1">
    <location>
        <begin position="191"/>
        <end position="210"/>
    </location>
</feature>
<dbReference type="OrthoDB" id="1490880at2"/>
<name>A0A2S9WTP6_9FLAO</name>
<keyword evidence="1" id="KW-0472">Membrane</keyword>
<feature type="transmembrane region" description="Helical" evidence="1">
    <location>
        <begin position="53"/>
        <end position="75"/>
    </location>
</feature>